<dbReference type="InterPro" id="IPR011989">
    <property type="entry name" value="ARM-like"/>
</dbReference>
<feature type="compositionally biased region" description="Polar residues" evidence="1">
    <location>
        <begin position="320"/>
        <end position="332"/>
    </location>
</feature>
<sequence length="601" mass="64910">MVGMMTAGSRERLASHINAAKLASDIPSKLQHLRQLKDDLSFENDSDLLSGLLPLLLDLYTDRFSPVRKFVTEILGEIGLKHMELLPDIVPVLMTTLKDMTPAVISCGIDLFRGTLVKITIQVGFYSKCRTVDCDTASSRPTVLRSIFYCICFIGNAKRPFLFVVFNILSAIAMKRPAFYGRILPVLLGLDHSSSVIKGLHISGENHALKNAFLSCLKSTHPGAAPWRERLICALREMKAGPLVEDALQQFGKVNGSMEEEDKLAVEASDSVELSNSRKRSGVQDISDLVEDEDISVKRLKPIPTISDGSMKELDRAVSSVEQNSNSTGVKSSQEDGDAGPVQQLVAMFGALVSQGEKTIESLQILISSISVDLLAEIVMANMRHLPPDRPESEEDEVEPTWGAHVGSDTQLKSPLFSGDAGSLSTAFPLIAQFLDAQHLASNNIIEQLSLPALGDGDMVGSGTSFGTESSTVSSSLPVTSTVDSAEIELRSLLFNSELHDLGSAESQIPGLDFTAHNDELPENIVASSFASSDLEGSNQEQNASSDEKSPLELHISLSASTGEKSQLELRSSMSIERSEELSPKTAVNDSNSITLPLQLL</sequence>
<evidence type="ECO:0000259" key="2">
    <source>
        <dbReference type="Pfam" id="PF11935"/>
    </source>
</evidence>
<evidence type="ECO:0000313" key="4">
    <source>
        <dbReference type="Proteomes" id="UP001370490"/>
    </source>
</evidence>
<feature type="region of interest" description="Disordered" evidence="1">
    <location>
        <begin position="306"/>
        <end position="338"/>
    </location>
</feature>
<accession>A0AAN8WBJ3</accession>
<evidence type="ECO:0000313" key="3">
    <source>
        <dbReference type="EMBL" id="KAK6943498.1"/>
    </source>
</evidence>
<dbReference type="InterPro" id="IPR032460">
    <property type="entry name" value="Symplekin/Pta1_N"/>
</dbReference>
<dbReference type="PANTHER" id="PTHR47184">
    <property type="entry name" value="PHOSPHATIDYLINOSITOL 3-AND 4-KINASE FAMILY PROTEIN-RELATED"/>
    <property type="match status" value="1"/>
</dbReference>
<organism evidence="3 4">
    <name type="scientific">Dillenia turbinata</name>
    <dbReference type="NCBI Taxonomy" id="194707"/>
    <lineage>
        <taxon>Eukaryota</taxon>
        <taxon>Viridiplantae</taxon>
        <taxon>Streptophyta</taxon>
        <taxon>Embryophyta</taxon>
        <taxon>Tracheophyta</taxon>
        <taxon>Spermatophyta</taxon>
        <taxon>Magnoliopsida</taxon>
        <taxon>eudicotyledons</taxon>
        <taxon>Gunneridae</taxon>
        <taxon>Pentapetalae</taxon>
        <taxon>Dilleniales</taxon>
        <taxon>Dilleniaceae</taxon>
        <taxon>Dillenia</taxon>
    </lineage>
</organism>
<dbReference type="AlphaFoldDB" id="A0AAN8WBJ3"/>
<gene>
    <name evidence="3" type="ORF">RJ641_024600</name>
</gene>
<comment type="caution">
    <text evidence="3">The sequence shown here is derived from an EMBL/GenBank/DDBJ whole genome shotgun (WGS) entry which is preliminary data.</text>
</comment>
<dbReference type="Gene3D" id="1.25.10.10">
    <property type="entry name" value="Leucine-rich Repeat Variant"/>
    <property type="match status" value="2"/>
</dbReference>
<reference evidence="3 4" key="1">
    <citation type="submission" date="2023-12" db="EMBL/GenBank/DDBJ databases">
        <title>A high-quality genome assembly for Dillenia turbinata (Dilleniales).</title>
        <authorList>
            <person name="Chanderbali A."/>
        </authorList>
    </citation>
    <scope>NUCLEOTIDE SEQUENCE [LARGE SCALE GENOMIC DNA]</scope>
    <source>
        <strain evidence="3">LSX21</strain>
        <tissue evidence="3">Leaf</tissue>
    </source>
</reference>
<dbReference type="EMBL" id="JBAMMX010000003">
    <property type="protein sequence ID" value="KAK6943498.1"/>
    <property type="molecule type" value="Genomic_DNA"/>
</dbReference>
<proteinExistence type="predicted"/>
<keyword evidence="4" id="KW-1185">Reference proteome</keyword>
<name>A0AAN8WBJ3_9MAGN</name>
<dbReference type="SUPFAM" id="SSF48371">
    <property type="entry name" value="ARM repeat"/>
    <property type="match status" value="1"/>
</dbReference>
<feature type="compositionally biased region" description="Polar residues" evidence="1">
    <location>
        <begin position="532"/>
        <end position="545"/>
    </location>
</feature>
<feature type="region of interest" description="Disordered" evidence="1">
    <location>
        <begin position="562"/>
        <end position="588"/>
    </location>
</feature>
<dbReference type="PANTHER" id="PTHR47184:SF2">
    <property type="entry name" value="SYMPLEKIN"/>
    <property type="match status" value="1"/>
</dbReference>
<feature type="region of interest" description="Disordered" evidence="1">
    <location>
        <begin position="532"/>
        <end position="551"/>
    </location>
</feature>
<evidence type="ECO:0000256" key="1">
    <source>
        <dbReference type="SAM" id="MobiDB-lite"/>
    </source>
</evidence>
<feature type="domain" description="Symplekin/Pta1 N-terminal" evidence="2">
    <location>
        <begin position="158"/>
        <end position="237"/>
    </location>
</feature>
<dbReference type="InterPro" id="IPR016024">
    <property type="entry name" value="ARM-type_fold"/>
</dbReference>
<dbReference type="Proteomes" id="UP001370490">
    <property type="component" value="Unassembled WGS sequence"/>
</dbReference>
<protein>
    <submittedName>
        <fullName evidence="3">Symplekin/Pta1, N-terminal</fullName>
    </submittedName>
</protein>
<dbReference type="Pfam" id="PF11935">
    <property type="entry name" value="SYMPK_PTA1_N"/>
    <property type="match status" value="1"/>
</dbReference>
<feature type="compositionally biased region" description="Polar residues" evidence="1">
    <location>
        <begin position="562"/>
        <end position="576"/>
    </location>
</feature>